<sequence>MDGMYGAMKGPRRYSGAVGTIELENYIQEFDTWCDMQFLRNPTLFTPFFAWKGLFQHLEGPPMDDYHEFGREYAVEIDAWRRHWSPNYTSITQGGVGTSGGASGSITDGTSGAGTTSGAVGVASTSGETTGVPSFSPIPEFFKRLRKNYQGVRTEKLRSLQEFERKTGESLREAYTRMRRLISVTHGVTEAQAVQYWYRILDRELRRRVRDATLLSDASPTLAYVFALSEKIELNIVEERVEAGGRSSQARPQSAQVVCDHCDRADHTQDRCFDLHLELTSGGRGHGGDASRVRGGRAGRGGRGAGVIEHPVASATSATESTMAARIEQLEQRLAAMASSGASTSTSYEEEDFPYLASAAQVEASVAVTRGAARAPEPRGATGELDPKRDEGGRQFRHHSVAQAIGLTG</sequence>
<dbReference type="Proteomes" id="UP000077202">
    <property type="component" value="Unassembled WGS sequence"/>
</dbReference>
<comment type="caution">
    <text evidence="2">The sequence shown here is derived from an EMBL/GenBank/DDBJ whole genome shotgun (WGS) entry which is preliminary data.</text>
</comment>
<protein>
    <recommendedName>
        <fullName evidence="4">Retrotransposon gag domain-containing protein</fullName>
    </recommendedName>
</protein>
<evidence type="ECO:0000313" key="3">
    <source>
        <dbReference type="Proteomes" id="UP000077202"/>
    </source>
</evidence>
<proteinExistence type="predicted"/>
<feature type="compositionally biased region" description="Low complexity" evidence="1">
    <location>
        <begin position="104"/>
        <end position="127"/>
    </location>
</feature>
<accession>A0A176VNR6</accession>
<feature type="region of interest" description="Disordered" evidence="1">
    <location>
        <begin position="370"/>
        <end position="399"/>
    </location>
</feature>
<feature type="region of interest" description="Disordered" evidence="1">
    <location>
        <begin position="283"/>
        <end position="306"/>
    </location>
</feature>
<keyword evidence="3" id="KW-1185">Reference proteome</keyword>
<feature type="compositionally biased region" description="Low complexity" evidence="1">
    <location>
        <begin position="370"/>
        <end position="383"/>
    </location>
</feature>
<gene>
    <name evidence="2" type="ORF">AXG93_731s1020</name>
</gene>
<evidence type="ECO:0008006" key="4">
    <source>
        <dbReference type="Google" id="ProtNLM"/>
    </source>
</evidence>
<feature type="compositionally biased region" description="Gly residues" evidence="1">
    <location>
        <begin position="94"/>
        <end position="103"/>
    </location>
</feature>
<reference evidence="2" key="1">
    <citation type="submission" date="2016-03" db="EMBL/GenBank/DDBJ databases">
        <title>Mechanisms controlling the formation of the plant cell surface in tip-growing cells are functionally conserved among land plants.</title>
        <authorList>
            <person name="Honkanen S."/>
            <person name="Jones V.A."/>
            <person name="Morieri G."/>
            <person name="Champion C."/>
            <person name="Hetherington A.J."/>
            <person name="Kelly S."/>
            <person name="Saint-Marcoux D."/>
            <person name="Proust H."/>
            <person name="Prescott H."/>
            <person name="Dolan L."/>
        </authorList>
    </citation>
    <scope>NUCLEOTIDE SEQUENCE [LARGE SCALE GENOMIC DNA]</scope>
    <source>
        <tissue evidence="2">Whole gametophyte</tissue>
    </source>
</reference>
<evidence type="ECO:0000256" key="1">
    <source>
        <dbReference type="SAM" id="MobiDB-lite"/>
    </source>
</evidence>
<dbReference type="EMBL" id="LVLJ01003151">
    <property type="protein sequence ID" value="OAE22559.1"/>
    <property type="molecule type" value="Genomic_DNA"/>
</dbReference>
<organism evidence="2 3">
    <name type="scientific">Marchantia polymorpha subsp. ruderalis</name>
    <dbReference type="NCBI Taxonomy" id="1480154"/>
    <lineage>
        <taxon>Eukaryota</taxon>
        <taxon>Viridiplantae</taxon>
        <taxon>Streptophyta</taxon>
        <taxon>Embryophyta</taxon>
        <taxon>Marchantiophyta</taxon>
        <taxon>Marchantiopsida</taxon>
        <taxon>Marchantiidae</taxon>
        <taxon>Marchantiales</taxon>
        <taxon>Marchantiaceae</taxon>
        <taxon>Marchantia</taxon>
    </lineage>
</organism>
<feature type="region of interest" description="Disordered" evidence="1">
    <location>
        <begin position="94"/>
        <end position="129"/>
    </location>
</feature>
<evidence type="ECO:0000313" key="2">
    <source>
        <dbReference type="EMBL" id="OAE22559.1"/>
    </source>
</evidence>
<dbReference type="AlphaFoldDB" id="A0A176VNR6"/>
<feature type="compositionally biased region" description="Gly residues" evidence="1">
    <location>
        <begin position="296"/>
        <end position="305"/>
    </location>
</feature>
<feature type="compositionally biased region" description="Basic and acidic residues" evidence="1">
    <location>
        <begin position="385"/>
        <end position="394"/>
    </location>
</feature>
<name>A0A176VNR6_MARPO</name>